<dbReference type="InterPro" id="IPR018076">
    <property type="entry name" value="T2SS_GspF_dom"/>
</dbReference>
<evidence type="ECO:0000256" key="3">
    <source>
        <dbReference type="ARBA" id="ARBA00022692"/>
    </source>
</evidence>
<dbReference type="Proteomes" id="UP000318717">
    <property type="component" value="Unassembled WGS sequence"/>
</dbReference>
<evidence type="ECO:0000256" key="1">
    <source>
        <dbReference type="ARBA" id="ARBA00004651"/>
    </source>
</evidence>
<feature type="transmembrane region" description="Helical" evidence="6">
    <location>
        <begin position="279"/>
        <end position="299"/>
    </location>
</feature>
<organism evidence="8 9">
    <name type="scientific">Vibrio inusitatus NBRC 102082</name>
    <dbReference type="NCBI Taxonomy" id="1219070"/>
    <lineage>
        <taxon>Bacteria</taxon>
        <taxon>Pseudomonadati</taxon>
        <taxon>Pseudomonadota</taxon>
        <taxon>Gammaproteobacteria</taxon>
        <taxon>Vibrionales</taxon>
        <taxon>Vibrionaceae</taxon>
        <taxon>Vibrio</taxon>
    </lineage>
</organism>
<dbReference type="Gene3D" id="1.20.81.30">
    <property type="entry name" value="Type II secretion system (T2SS), domain F"/>
    <property type="match status" value="1"/>
</dbReference>
<dbReference type="Pfam" id="PF00482">
    <property type="entry name" value="T2SSF"/>
    <property type="match status" value="1"/>
</dbReference>
<evidence type="ECO:0000256" key="4">
    <source>
        <dbReference type="ARBA" id="ARBA00022989"/>
    </source>
</evidence>
<dbReference type="AlphaFoldDB" id="A0A4Y3HRM5"/>
<sequence>MSSWLLLSVAFVGFGFAFYLKRKPDPRYVFLEQTSQRKSKELSALDIEGLTKSNLLQRITSTWNVISASLGKFPVPKIVLFLMLINGVAFFVNQRWLSFPQTEINIAATLLALFFGTRFLIDRRRKAFDTDFPDALNILMSAVTAGESINAAFAYVSKVSDNDVGREFKDISDRMRLGESTQAIFDRSCKRFPYPPFLFFVITIRANMERGGQLKSVLGKLIRVLVEARNLEKKKMAMTSEARISAKIVGAIPFCFMLLLNLINPKDLEFVLFHPDGRWILYYLLISEGTGMFIVWWLVRSIR</sequence>
<dbReference type="OrthoDB" id="5611741at2"/>
<feature type="transmembrane region" description="Helical" evidence="6">
    <location>
        <begin position="104"/>
        <end position="121"/>
    </location>
</feature>
<comment type="subcellular location">
    <subcellularLocation>
        <location evidence="1">Cell membrane</location>
        <topology evidence="1">Multi-pass membrane protein</topology>
    </subcellularLocation>
</comment>
<feature type="transmembrane region" description="Helical" evidence="6">
    <location>
        <begin position="244"/>
        <end position="263"/>
    </location>
</feature>
<keyword evidence="9" id="KW-1185">Reference proteome</keyword>
<name>A0A4Y3HRM5_9VIBR</name>
<keyword evidence="4 6" id="KW-1133">Transmembrane helix</keyword>
<evidence type="ECO:0000256" key="6">
    <source>
        <dbReference type="SAM" id="Phobius"/>
    </source>
</evidence>
<keyword evidence="3 6" id="KW-0812">Transmembrane</keyword>
<dbReference type="RefSeq" id="WP_141343936.1">
    <property type="nucleotide sequence ID" value="NZ_BJLF01000001.1"/>
</dbReference>
<evidence type="ECO:0000256" key="5">
    <source>
        <dbReference type="ARBA" id="ARBA00023136"/>
    </source>
</evidence>
<dbReference type="PANTHER" id="PTHR35007">
    <property type="entry name" value="INTEGRAL MEMBRANE PROTEIN-RELATED"/>
    <property type="match status" value="1"/>
</dbReference>
<accession>A0A4Y3HRM5</accession>
<feature type="transmembrane region" description="Helical" evidence="6">
    <location>
        <begin position="73"/>
        <end position="92"/>
    </location>
</feature>
<feature type="domain" description="Type II secretion system protein GspF" evidence="7">
    <location>
        <begin position="136"/>
        <end position="259"/>
    </location>
</feature>
<keyword evidence="2" id="KW-1003">Cell membrane</keyword>
<gene>
    <name evidence="8" type="primary">tadB1</name>
    <name evidence="8" type="ORF">VIN01S_03950</name>
</gene>
<proteinExistence type="predicted"/>
<reference evidence="8 9" key="1">
    <citation type="submission" date="2019-06" db="EMBL/GenBank/DDBJ databases">
        <title>Whole genome shotgun sequence of Vibrio inusitatus NBRC 102082.</title>
        <authorList>
            <person name="Hosoyama A."/>
            <person name="Uohara A."/>
            <person name="Ohji S."/>
            <person name="Ichikawa N."/>
        </authorList>
    </citation>
    <scope>NUCLEOTIDE SEQUENCE [LARGE SCALE GENOMIC DNA]</scope>
    <source>
        <strain evidence="8 9">NBRC 102082</strain>
    </source>
</reference>
<evidence type="ECO:0000259" key="7">
    <source>
        <dbReference type="Pfam" id="PF00482"/>
    </source>
</evidence>
<evidence type="ECO:0000256" key="2">
    <source>
        <dbReference type="ARBA" id="ARBA00022475"/>
    </source>
</evidence>
<comment type="caution">
    <text evidence="8">The sequence shown here is derived from an EMBL/GenBank/DDBJ whole genome shotgun (WGS) entry which is preliminary data.</text>
</comment>
<evidence type="ECO:0000313" key="8">
    <source>
        <dbReference type="EMBL" id="GEA49591.1"/>
    </source>
</evidence>
<dbReference type="EMBL" id="BJLF01000001">
    <property type="protein sequence ID" value="GEA49591.1"/>
    <property type="molecule type" value="Genomic_DNA"/>
</dbReference>
<keyword evidence="5 6" id="KW-0472">Membrane</keyword>
<evidence type="ECO:0000313" key="9">
    <source>
        <dbReference type="Proteomes" id="UP000318717"/>
    </source>
</evidence>
<protein>
    <submittedName>
        <fullName evidence="8">TadB involved in pilus formation and/or protein secretion</fullName>
    </submittedName>
</protein>
<dbReference type="InterPro" id="IPR042094">
    <property type="entry name" value="T2SS_GspF_sf"/>
</dbReference>
<dbReference type="PANTHER" id="PTHR35007:SF2">
    <property type="entry name" value="PILUS ASSEMBLE PROTEIN"/>
    <property type="match status" value="1"/>
</dbReference>
<dbReference type="GO" id="GO:0005886">
    <property type="term" value="C:plasma membrane"/>
    <property type="evidence" value="ECO:0007669"/>
    <property type="project" value="UniProtKB-SubCell"/>
</dbReference>